<dbReference type="InterPro" id="IPR001077">
    <property type="entry name" value="COMT_C"/>
</dbReference>
<dbReference type="RefSeq" id="WP_209591582.1">
    <property type="nucleotide sequence ID" value="NZ_JAGGMU010000005.1"/>
</dbReference>
<accession>A0A8J7S5U3</accession>
<dbReference type="InterPro" id="IPR029063">
    <property type="entry name" value="SAM-dependent_MTases_sf"/>
</dbReference>
<organism evidence="2 3">
    <name type="scientific">Methanococcus voltae</name>
    <dbReference type="NCBI Taxonomy" id="2188"/>
    <lineage>
        <taxon>Archaea</taxon>
        <taxon>Methanobacteriati</taxon>
        <taxon>Methanobacteriota</taxon>
        <taxon>Methanomada group</taxon>
        <taxon>Methanococci</taxon>
        <taxon>Methanococcales</taxon>
        <taxon>Methanococcaceae</taxon>
        <taxon>Methanococcus</taxon>
    </lineage>
</organism>
<evidence type="ECO:0000313" key="2">
    <source>
        <dbReference type="EMBL" id="MBP2202065.1"/>
    </source>
</evidence>
<dbReference type="OrthoDB" id="146767at2157"/>
<dbReference type="Pfam" id="PF00891">
    <property type="entry name" value="Methyltransf_2"/>
    <property type="match status" value="1"/>
</dbReference>
<reference evidence="2" key="1">
    <citation type="submission" date="2021-03" db="EMBL/GenBank/DDBJ databases">
        <title>Genomic Encyclopedia of Type Strains, Phase IV (KMG-V): Genome sequencing to study the core and pangenomes of soil and plant-associated prokaryotes.</title>
        <authorList>
            <person name="Whitman W."/>
        </authorList>
    </citation>
    <scope>NUCLEOTIDE SEQUENCE</scope>
    <source>
        <strain evidence="2">C4</strain>
    </source>
</reference>
<dbReference type="Proteomes" id="UP000740329">
    <property type="component" value="Unassembled WGS sequence"/>
</dbReference>
<name>A0A8J7S5U3_METVO</name>
<comment type="caution">
    <text evidence="2">The sequence shown here is derived from an EMBL/GenBank/DDBJ whole genome shotgun (WGS) entry which is preliminary data.</text>
</comment>
<feature type="domain" description="O-methyltransferase C-terminal" evidence="1">
    <location>
        <begin position="174"/>
        <end position="245"/>
    </location>
</feature>
<evidence type="ECO:0000313" key="3">
    <source>
        <dbReference type="Proteomes" id="UP000740329"/>
    </source>
</evidence>
<dbReference type="Gene3D" id="3.40.50.150">
    <property type="entry name" value="Vaccinia Virus protein VP39"/>
    <property type="match status" value="1"/>
</dbReference>
<protein>
    <submittedName>
        <fullName evidence="2">Putative O-methyltransferase YrrM</fullName>
    </submittedName>
</protein>
<sequence>MAKNVLETPSVGPEQIENLFEDAYLGLRKFYLLYFTLKYNMYEYLSKPKTFEEVAVWFEEQGFKPNNNLLESILDALVQLGLVNSYNRSYNDDKIYYETAEVANIYLNPKSEFSGIDTVSPYLLYKNRAKRWTKLDDALKEKKLEVKEKSFFTDLVKITVLDCRAGKLKYTIDYLSQFEEVKNAKSILDVAGGHGLYGIALSYLNENSKCKIYELPHVCEETKKYIEEYGSDRVSALPGDYFKNDFVETLDDSNPEGYDLIFTSNSPGCKTTEIIDKICEATALNGLIINKQIFTEGIGDKYNVKKSLENIDWNMFSFSGFEKSRINNTFKYDLTLDGYLSYMEEKGFEILDIYSLEERKSVKNQPSYICNPKIMTNKMGSYIVVAKKIKQ</sequence>
<dbReference type="SUPFAM" id="SSF53335">
    <property type="entry name" value="S-adenosyl-L-methionine-dependent methyltransferases"/>
    <property type="match status" value="1"/>
</dbReference>
<dbReference type="AlphaFoldDB" id="A0A8J7S5U3"/>
<evidence type="ECO:0000259" key="1">
    <source>
        <dbReference type="Pfam" id="PF00891"/>
    </source>
</evidence>
<proteinExistence type="predicted"/>
<gene>
    <name evidence="2" type="ORF">J3E07_001506</name>
</gene>
<dbReference type="EMBL" id="JAGGMV010000005">
    <property type="protein sequence ID" value="MBP2202065.1"/>
    <property type="molecule type" value="Genomic_DNA"/>
</dbReference>
<dbReference type="GO" id="GO:0008171">
    <property type="term" value="F:O-methyltransferase activity"/>
    <property type="evidence" value="ECO:0007669"/>
    <property type="project" value="InterPro"/>
</dbReference>